<sequence>MDHSSKAVDRGAKLLAAGAVQQAVQVVAAAAERGDPDALHQLALWHVYGQPLPRDFGAARTLFGRAGEAGHAGAAITHAVFVALGAGGLKPDWRGALRLLHAAAEKDPVAAKQAKLLDAMALDNVGAPAHVPKIEPLSLQPRIGVLRGLFTAAECAHVAALAKPLLTPSIVVDSTTGKSMLHPIRTSDGAVLGPIQQDLVLEALNRRIAAATGTRAEQGEPLTVLRYSPGQQYRLHHDCLPGERNQRIITAIVYLNDGYAGGATCFPETGVEFKGKAGDAIVFANVRGNGQVEEKSRHAGRPVERGEKWISTRWIRAGDFDPWGLRG</sequence>
<keyword evidence="8" id="KW-0325">Glycoprotein</keyword>
<dbReference type="PANTHER" id="PTHR10869">
    <property type="entry name" value="PROLYL 4-HYDROXYLASE ALPHA SUBUNIT"/>
    <property type="match status" value="1"/>
</dbReference>
<dbReference type="GO" id="GO:0005506">
    <property type="term" value="F:iron ion binding"/>
    <property type="evidence" value="ECO:0007669"/>
    <property type="project" value="InterPro"/>
</dbReference>
<dbReference type="SMART" id="SM00671">
    <property type="entry name" value="SEL1"/>
    <property type="match status" value="2"/>
</dbReference>
<dbReference type="InterPro" id="IPR006620">
    <property type="entry name" value="Pro_4_hyd_alph"/>
</dbReference>
<dbReference type="InterPro" id="IPR044862">
    <property type="entry name" value="Pro_4_hyd_alph_FE2OG_OXY"/>
</dbReference>
<dbReference type="SMART" id="SM00702">
    <property type="entry name" value="P4Hc"/>
    <property type="match status" value="1"/>
</dbReference>
<accession>A0A418W6A7</accession>
<dbReference type="InterPro" id="IPR005123">
    <property type="entry name" value="Oxoglu/Fe-dep_dioxygenase_dom"/>
</dbReference>
<evidence type="ECO:0000313" key="10">
    <source>
        <dbReference type="EMBL" id="RJF85552.1"/>
    </source>
</evidence>
<dbReference type="PANTHER" id="PTHR10869:SF246">
    <property type="entry name" value="TRANSMEMBRANE PROLYL 4-HYDROXYLASE"/>
    <property type="match status" value="1"/>
</dbReference>
<dbReference type="SUPFAM" id="SSF81901">
    <property type="entry name" value="HCP-like"/>
    <property type="match status" value="1"/>
</dbReference>
<keyword evidence="4" id="KW-0847">Vitamin C</keyword>
<evidence type="ECO:0000256" key="3">
    <source>
        <dbReference type="ARBA" id="ARBA00022824"/>
    </source>
</evidence>
<dbReference type="Pfam" id="PF13640">
    <property type="entry name" value="2OG-FeII_Oxy_3"/>
    <property type="match status" value="1"/>
</dbReference>
<evidence type="ECO:0000256" key="8">
    <source>
        <dbReference type="ARBA" id="ARBA00023180"/>
    </source>
</evidence>
<gene>
    <name evidence="10" type="ORF">D3876_16640</name>
</gene>
<evidence type="ECO:0000256" key="5">
    <source>
        <dbReference type="ARBA" id="ARBA00022964"/>
    </source>
</evidence>
<keyword evidence="5" id="KW-0223">Dioxygenase</keyword>
<comment type="cofactor">
    <cofactor evidence="1">
        <name>L-ascorbate</name>
        <dbReference type="ChEBI" id="CHEBI:38290"/>
    </cofactor>
</comment>
<proteinExistence type="predicted"/>
<keyword evidence="6" id="KW-0560">Oxidoreductase</keyword>
<dbReference type="RefSeq" id="WP_119764414.1">
    <property type="nucleotide sequence ID" value="NZ_QYUM01000004.1"/>
</dbReference>
<dbReference type="Gene3D" id="2.60.120.620">
    <property type="entry name" value="q2cbj1_9rhob like domain"/>
    <property type="match status" value="1"/>
</dbReference>
<organism evidence="10 11">
    <name type="scientific">Sphingomonas cavernae</name>
    <dbReference type="NCBI Taxonomy" id="2320861"/>
    <lineage>
        <taxon>Bacteria</taxon>
        <taxon>Pseudomonadati</taxon>
        <taxon>Pseudomonadota</taxon>
        <taxon>Alphaproteobacteria</taxon>
        <taxon>Sphingomonadales</taxon>
        <taxon>Sphingomonadaceae</taxon>
        <taxon>Sphingomonas</taxon>
    </lineage>
</organism>
<evidence type="ECO:0000256" key="1">
    <source>
        <dbReference type="ARBA" id="ARBA00001961"/>
    </source>
</evidence>
<keyword evidence="7" id="KW-0408">Iron</keyword>
<evidence type="ECO:0000256" key="2">
    <source>
        <dbReference type="ARBA" id="ARBA00022723"/>
    </source>
</evidence>
<dbReference type="GO" id="GO:0031418">
    <property type="term" value="F:L-ascorbic acid binding"/>
    <property type="evidence" value="ECO:0007669"/>
    <property type="project" value="UniProtKB-KW"/>
</dbReference>
<dbReference type="OrthoDB" id="269774at2"/>
<dbReference type="InterPro" id="IPR006597">
    <property type="entry name" value="Sel1-like"/>
</dbReference>
<dbReference type="InterPro" id="IPR011990">
    <property type="entry name" value="TPR-like_helical_dom_sf"/>
</dbReference>
<dbReference type="InterPro" id="IPR045054">
    <property type="entry name" value="P4HA-like"/>
</dbReference>
<reference evidence="10 11" key="1">
    <citation type="submission" date="2018-09" db="EMBL/GenBank/DDBJ databases">
        <authorList>
            <person name="Zhu H."/>
        </authorList>
    </citation>
    <scope>NUCLEOTIDE SEQUENCE [LARGE SCALE GENOMIC DNA]</scope>
    <source>
        <strain evidence="10 11">K2R01-6</strain>
    </source>
</reference>
<feature type="domain" description="Fe2OG dioxygenase" evidence="9">
    <location>
        <begin position="218"/>
        <end position="317"/>
    </location>
</feature>
<keyword evidence="3" id="KW-0256">Endoplasmic reticulum</keyword>
<evidence type="ECO:0000259" key="9">
    <source>
        <dbReference type="PROSITE" id="PS51471"/>
    </source>
</evidence>
<protein>
    <submittedName>
        <fullName evidence="10">Proline hydroxylase</fullName>
    </submittedName>
</protein>
<dbReference type="EMBL" id="QYUM01000004">
    <property type="protein sequence ID" value="RJF85552.1"/>
    <property type="molecule type" value="Genomic_DNA"/>
</dbReference>
<dbReference type="Gene3D" id="1.25.40.10">
    <property type="entry name" value="Tetratricopeptide repeat domain"/>
    <property type="match status" value="1"/>
</dbReference>
<evidence type="ECO:0000256" key="6">
    <source>
        <dbReference type="ARBA" id="ARBA00023002"/>
    </source>
</evidence>
<evidence type="ECO:0000256" key="4">
    <source>
        <dbReference type="ARBA" id="ARBA00022896"/>
    </source>
</evidence>
<dbReference type="GO" id="GO:0004656">
    <property type="term" value="F:procollagen-proline 4-dioxygenase activity"/>
    <property type="evidence" value="ECO:0007669"/>
    <property type="project" value="TreeGrafter"/>
</dbReference>
<dbReference type="AlphaFoldDB" id="A0A418W6A7"/>
<dbReference type="Proteomes" id="UP000286100">
    <property type="component" value="Unassembled WGS sequence"/>
</dbReference>
<comment type="caution">
    <text evidence="10">The sequence shown here is derived from an EMBL/GenBank/DDBJ whole genome shotgun (WGS) entry which is preliminary data.</text>
</comment>
<dbReference type="PROSITE" id="PS51471">
    <property type="entry name" value="FE2OG_OXY"/>
    <property type="match status" value="1"/>
</dbReference>
<keyword evidence="11" id="KW-1185">Reference proteome</keyword>
<evidence type="ECO:0000256" key="7">
    <source>
        <dbReference type="ARBA" id="ARBA00023004"/>
    </source>
</evidence>
<keyword evidence="2" id="KW-0479">Metal-binding</keyword>
<name>A0A418W6A7_9SPHN</name>
<evidence type="ECO:0000313" key="11">
    <source>
        <dbReference type="Proteomes" id="UP000286100"/>
    </source>
</evidence>